<dbReference type="RefSeq" id="WP_304420520.1">
    <property type="nucleotide sequence ID" value="NZ_JANCMU010000002.1"/>
</dbReference>
<evidence type="ECO:0000313" key="1">
    <source>
        <dbReference type="EMBL" id="MDG4946010.1"/>
    </source>
</evidence>
<comment type="caution">
    <text evidence="1">The sequence shown here is derived from an EMBL/GenBank/DDBJ whole genome shotgun (WGS) entry which is preliminary data.</text>
</comment>
<keyword evidence="2" id="KW-1185">Reference proteome</keyword>
<name>A0A9X4MZW9_9FLAO</name>
<evidence type="ECO:0000313" key="2">
    <source>
        <dbReference type="Proteomes" id="UP001152599"/>
    </source>
</evidence>
<dbReference type="EMBL" id="JANCMU010000002">
    <property type="protein sequence ID" value="MDG4946010.1"/>
    <property type="molecule type" value="Genomic_DNA"/>
</dbReference>
<proteinExistence type="predicted"/>
<reference evidence="1" key="1">
    <citation type="submission" date="2022-07" db="EMBL/GenBank/DDBJ databases">
        <title>Description and genome-wide analysis of Profundicola chukchiensis gen. nov., sp. nov., marine bacteria isolated from bottom sediments of the Chukchi Sea.</title>
        <authorList>
            <person name="Romanenko L."/>
            <person name="Otstavnykh N."/>
            <person name="Kurilenko V."/>
            <person name="Eremeev V."/>
            <person name="Velansky P."/>
            <person name="Mikhailov V."/>
            <person name="Isaeva M."/>
        </authorList>
    </citation>
    <scope>NUCLEOTIDE SEQUENCE</scope>
    <source>
        <strain evidence="1">KMM 9713</strain>
    </source>
</reference>
<sequence>MKNILIIITIALVAGSLQAQVGIERESASELVRGDAIMDFESPATKGILLPRVTSTQEVPTAGGAMVFNLDTQQVELYNANENTWKPMTEQSEVTVEGHNSNYSMNDVGSGALITAGTVTNTNPPSGVLVLESDDKALVLPQVENATLLPSPKAGTICYDMATKSIAVYNGTHWSFWN</sequence>
<dbReference type="Proteomes" id="UP001152599">
    <property type="component" value="Unassembled WGS sequence"/>
</dbReference>
<protein>
    <submittedName>
        <fullName evidence="1">Uncharacterized protein</fullName>
    </submittedName>
</protein>
<gene>
    <name evidence="1" type="ORF">NMK71_06255</name>
</gene>
<dbReference type="AlphaFoldDB" id="A0A9X4MZW9"/>
<accession>A0A9X4MZW9</accession>
<organism evidence="1 2">
    <name type="scientific">Profundicola chukchiensis</name>
    <dbReference type="NCBI Taxonomy" id="2961959"/>
    <lineage>
        <taxon>Bacteria</taxon>
        <taxon>Pseudomonadati</taxon>
        <taxon>Bacteroidota</taxon>
        <taxon>Flavobacteriia</taxon>
        <taxon>Flavobacteriales</taxon>
        <taxon>Weeksellaceae</taxon>
        <taxon>Profundicola</taxon>
    </lineage>
</organism>